<dbReference type="GO" id="GO:0000156">
    <property type="term" value="F:phosphorelay response regulator activity"/>
    <property type="evidence" value="ECO:0007669"/>
    <property type="project" value="TreeGrafter"/>
</dbReference>
<feature type="compositionally biased region" description="Basic and acidic residues" evidence="9">
    <location>
        <begin position="55"/>
        <end position="68"/>
    </location>
</feature>
<feature type="transmembrane region" description="Helical" evidence="10">
    <location>
        <begin position="279"/>
        <end position="300"/>
    </location>
</feature>
<dbReference type="Gene3D" id="3.30.565.10">
    <property type="entry name" value="Histidine kinase-like ATPase, C-terminal domain"/>
    <property type="match status" value="1"/>
</dbReference>
<feature type="compositionally biased region" description="Low complexity" evidence="9">
    <location>
        <begin position="24"/>
        <end position="33"/>
    </location>
</feature>
<dbReference type="SMART" id="SM00387">
    <property type="entry name" value="HATPase_c"/>
    <property type="match status" value="1"/>
</dbReference>
<evidence type="ECO:0000256" key="9">
    <source>
        <dbReference type="SAM" id="MobiDB-lite"/>
    </source>
</evidence>
<evidence type="ECO:0000256" key="1">
    <source>
        <dbReference type="ARBA" id="ARBA00000085"/>
    </source>
</evidence>
<feature type="transmembrane region" description="Helical" evidence="10">
    <location>
        <begin position="157"/>
        <end position="173"/>
    </location>
</feature>
<keyword evidence="4" id="KW-0597">Phosphoprotein</keyword>
<name>A0A5B1L6C3_9ACTN</name>
<dbReference type="PRINTS" id="PR00344">
    <property type="entry name" value="BCTRLSENSOR"/>
</dbReference>
<dbReference type="PROSITE" id="PS50109">
    <property type="entry name" value="HIS_KIN"/>
    <property type="match status" value="1"/>
</dbReference>
<dbReference type="InterPro" id="IPR004358">
    <property type="entry name" value="Sig_transdc_His_kin-like_C"/>
</dbReference>
<dbReference type="InterPro" id="IPR050351">
    <property type="entry name" value="BphY/WalK/GraS-like"/>
</dbReference>
<dbReference type="PANTHER" id="PTHR42878">
    <property type="entry name" value="TWO-COMPONENT HISTIDINE KINASE"/>
    <property type="match status" value="1"/>
</dbReference>
<dbReference type="GO" id="GO:0005886">
    <property type="term" value="C:plasma membrane"/>
    <property type="evidence" value="ECO:0007669"/>
    <property type="project" value="UniProtKB-SubCell"/>
</dbReference>
<dbReference type="PANTHER" id="PTHR42878:SF15">
    <property type="entry name" value="BACTERIOPHYTOCHROME"/>
    <property type="match status" value="1"/>
</dbReference>
<keyword evidence="5" id="KW-0808">Transferase</keyword>
<comment type="caution">
    <text evidence="12">The sequence shown here is derived from an EMBL/GenBank/DDBJ whole genome shotgun (WGS) entry which is preliminary data.</text>
</comment>
<organism evidence="12 13">
    <name type="scientific">Nocardioides humilatus</name>
    <dbReference type="NCBI Taxonomy" id="2607660"/>
    <lineage>
        <taxon>Bacteria</taxon>
        <taxon>Bacillati</taxon>
        <taxon>Actinomycetota</taxon>
        <taxon>Actinomycetes</taxon>
        <taxon>Propionibacteriales</taxon>
        <taxon>Nocardioidaceae</taxon>
        <taxon>Nocardioides</taxon>
    </lineage>
</organism>
<dbReference type="InterPro" id="IPR036097">
    <property type="entry name" value="HisK_dim/P_sf"/>
</dbReference>
<sequence length="658" mass="70152">MGGPRPAQQSARPRHLDRGRRLRPGLLQPRLPDALPGRQAQDRPIVHPRDRRRVPRADRRRDHRDGSRAGRLHCRRGRRVPRPGALPPLPGLRRGAGLPLQRWGARRGRRAHGAGDRGVLVVSLGLTHAGTTRAWLLGVYLFSTVVGRASIVDDRPIALVWPAAGVALAWFVTERSEVARGIGLFVVCSIGTVACLATGVNPTLSVLLVAAQLTGMLVVVVLLGRWAPGTGERSPAPLDSPQALFGFLGATGVGCLVGVVLGLASIAATGHMLSPVIALAWWGRNVCGVVGVGITTLLLIDRSGGPRQRPNRHDPLPDASLGELAVLLAAAAALVGVDYATTWPVTFLMPAITVWAGMRFAPLTVASLTLGVGGATLWLAVVEKGPFSGLGDVRTDVLLAQLFVAMTFVVGLVPVAMRERTAVLQAELLAQENDQRQELLTFAHRVAHDLRTPITVIDAWTDELARSLDAAPLGPPPGSADMLEGIARASSRMRSLVDDLLADAIAREREAAPEDVDLAEVVAQVARDHYAEEVVHTNRLGEVRGDPVLIRQLVENLLGNALKYTRPGEGPDVTVSACHTHGGRVVVTVADRGVGIPDGAHDWIFEPFRRAHSDDIPGTGLGLSTCRRIVERHGGSIRALSRPDGPGAVIEFDLMGTR</sequence>
<dbReference type="Proteomes" id="UP000325003">
    <property type="component" value="Unassembled WGS sequence"/>
</dbReference>
<evidence type="ECO:0000313" key="12">
    <source>
        <dbReference type="EMBL" id="KAA1415976.1"/>
    </source>
</evidence>
<dbReference type="EC" id="2.7.13.3" evidence="3"/>
<keyword evidence="10" id="KW-1133">Transmembrane helix</keyword>
<feature type="transmembrane region" description="Helical" evidence="10">
    <location>
        <begin position="244"/>
        <end position="267"/>
    </location>
</feature>
<dbReference type="InterPro" id="IPR003594">
    <property type="entry name" value="HATPase_dom"/>
</dbReference>
<evidence type="ECO:0000256" key="7">
    <source>
        <dbReference type="ARBA" id="ARBA00023012"/>
    </source>
</evidence>
<keyword evidence="6" id="KW-0418">Kinase</keyword>
<dbReference type="CDD" id="cd00082">
    <property type="entry name" value="HisKA"/>
    <property type="match status" value="1"/>
</dbReference>
<feature type="compositionally biased region" description="Basic residues" evidence="9">
    <location>
        <begin position="70"/>
        <end position="81"/>
    </location>
</feature>
<feature type="transmembrane region" description="Helical" evidence="10">
    <location>
        <begin position="182"/>
        <end position="200"/>
    </location>
</feature>
<evidence type="ECO:0000256" key="6">
    <source>
        <dbReference type="ARBA" id="ARBA00022777"/>
    </source>
</evidence>
<accession>A0A5B1L6C3</accession>
<dbReference type="SMART" id="SM00388">
    <property type="entry name" value="HisKA"/>
    <property type="match status" value="1"/>
</dbReference>
<feature type="region of interest" description="Disordered" evidence="9">
    <location>
        <begin position="1"/>
        <end position="91"/>
    </location>
</feature>
<evidence type="ECO:0000256" key="10">
    <source>
        <dbReference type="SAM" id="Phobius"/>
    </source>
</evidence>
<evidence type="ECO:0000259" key="11">
    <source>
        <dbReference type="PROSITE" id="PS50109"/>
    </source>
</evidence>
<dbReference type="EMBL" id="VUJV01000008">
    <property type="protein sequence ID" value="KAA1415976.1"/>
    <property type="molecule type" value="Genomic_DNA"/>
</dbReference>
<feature type="transmembrane region" description="Helical" evidence="10">
    <location>
        <begin position="321"/>
        <end position="340"/>
    </location>
</feature>
<dbReference type="InterPro" id="IPR036890">
    <property type="entry name" value="HATPase_C_sf"/>
</dbReference>
<feature type="domain" description="Histidine kinase" evidence="11">
    <location>
        <begin position="445"/>
        <end position="658"/>
    </location>
</feature>
<dbReference type="GO" id="GO:0007234">
    <property type="term" value="P:osmosensory signaling via phosphorelay pathway"/>
    <property type="evidence" value="ECO:0007669"/>
    <property type="project" value="TreeGrafter"/>
</dbReference>
<gene>
    <name evidence="12" type="ORF">F0U44_20330</name>
</gene>
<dbReference type="AlphaFoldDB" id="A0A5B1L6C3"/>
<keyword evidence="7" id="KW-0902">Two-component regulatory system</keyword>
<dbReference type="Pfam" id="PF00512">
    <property type="entry name" value="HisKA"/>
    <property type="match status" value="1"/>
</dbReference>
<evidence type="ECO:0000256" key="8">
    <source>
        <dbReference type="ARBA" id="ARBA00039401"/>
    </source>
</evidence>
<comment type="subcellular location">
    <subcellularLocation>
        <location evidence="2">Cell membrane</location>
    </subcellularLocation>
</comment>
<dbReference type="Gene3D" id="1.10.287.130">
    <property type="match status" value="1"/>
</dbReference>
<evidence type="ECO:0000256" key="3">
    <source>
        <dbReference type="ARBA" id="ARBA00012438"/>
    </source>
</evidence>
<evidence type="ECO:0000256" key="2">
    <source>
        <dbReference type="ARBA" id="ARBA00004236"/>
    </source>
</evidence>
<reference evidence="12 13" key="2">
    <citation type="submission" date="2019-09" db="EMBL/GenBank/DDBJ databases">
        <authorList>
            <person name="Jin C."/>
        </authorList>
    </citation>
    <scope>NUCLEOTIDE SEQUENCE [LARGE SCALE GENOMIC DNA]</scope>
    <source>
        <strain evidence="12 13">BN130099</strain>
    </source>
</reference>
<evidence type="ECO:0000256" key="4">
    <source>
        <dbReference type="ARBA" id="ARBA00022553"/>
    </source>
</evidence>
<feature type="transmembrane region" description="Helical" evidence="10">
    <location>
        <begin position="206"/>
        <end position="224"/>
    </location>
</feature>
<keyword evidence="10" id="KW-0472">Membrane</keyword>
<comment type="catalytic activity">
    <reaction evidence="1">
        <text>ATP + protein L-histidine = ADP + protein N-phospho-L-histidine.</text>
        <dbReference type="EC" id="2.7.13.3"/>
    </reaction>
</comment>
<dbReference type="SUPFAM" id="SSF47384">
    <property type="entry name" value="Homodimeric domain of signal transducing histidine kinase"/>
    <property type="match status" value="1"/>
</dbReference>
<keyword evidence="13" id="KW-1185">Reference proteome</keyword>
<keyword evidence="10" id="KW-0812">Transmembrane</keyword>
<dbReference type="InterPro" id="IPR003661">
    <property type="entry name" value="HisK_dim/P_dom"/>
</dbReference>
<feature type="transmembrane region" description="Helical" evidence="10">
    <location>
        <begin position="360"/>
        <end position="381"/>
    </location>
</feature>
<dbReference type="CDD" id="cd00075">
    <property type="entry name" value="HATPase"/>
    <property type="match status" value="1"/>
</dbReference>
<dbReference type="SUPFAM" id="SSF55874">
    <property type="entry name" value="ATPase domain of HSP90 chaperone/DNA topoisomerase II/histidine kinase"/>
    <property type="match status" value="1"/>
</dbReference>
<protein>
    <recommendedName>
        <fullName evidence="8">Sensor-like histidine kinase SenX3</fullName>
        <ecNumber evidence="3">2.7.13.3</ecNumber>
    </recommendedName>
</protein>
<dbReference type="Pfam" id="PF02518">
    <property type="entry name" value="HATPase_c"/>
    <property type="match status" value="1"/>
</dbReference>
<evidence type="ECO:0000256" key="5">
    <source>
        <dbReference type="ARBA" id="ARBA00022679"/>
    </source>
</evidence>
<dbReference type="GO" id="GO:0000155">
    <property type="term" value="F:phosphorelay sensor kinase activity"/>
    <property type="evidence" value="ECO:0007669"/>
    <property type="project" value="InterPro"/>
</dbReference>
<dbReference type="GO" id="GO:0030295">
    <property type="term" value="F:protein kinase activator activity"/>
    <property type="evidence" value="ECO:0007669"/>
    <property type="project" value="TreeGrafter"/>
</dbReference>
<dbReference type="InterPro" id="IPR005467">
    <property type="entry name" value="His_kinase_dom"/>
</dbReference>
<feature type="compositionally biased region" description="Basic residues" evidence="9">
    <location>
        <begin position="12"/>
        <end position="23"/>
    </location>
</feature>
<reference evidence="12 13" key="1">
    <citation type="submission" date="2019-09" db="EMBL/GenBank/DDBJ databases">
        <title>Nocardioides panacisoli sp. nov., isolated from the soil of a ginseng field.</title>
        <authorList>
            <person name="Cho C."/>
        </authorList>
    </citation>
    <scope>NUCLEOTIDE SEQUENCE [LARGE SCALE GENOMIC DNA]</scope>
    <source>
        <strain evidence="12 13">BN130099</strain>
    </source>
</reference>
<proteinExistence type="predicted"/>
<evidence type="ECO:0000313" key="13">
    <source>
        <dbReference type="Proteomes" id="UP000325003"/>
    </source>
</evidence>
<feature type="transmembrane region" description="Helical" evidence="10">
    <location>
        <begin position="393"/>
        <end position="417"/>
    </location>
</feature>